<dbReference type="EMBL" id="ABEU02000010">
    <property type="protein sequence ID" value="PNR47094.1"/>
    <property type="molecule type" value="Genomic_DNA"/>
</dbReference>
<dbReference type="Proteomes" id="UP000006727">
    <property type="component" value="Chromosome 10"/>
</dbReference>
<keyword evidence="3 6" id="KW-0812">Transmembrane</keyword>
<evidence type="ECO:0000313" key="7">
    <source>
        <dbReference type="EMBL" id="PNR47094.1"/>
    </source>
</evidence>
<reference evidence="7 9" key="2">
    <citation type="journal article" date="2018" name="Plant J.">
        <title>The Physcomitrella patens chromosome-scale assembly reveals moss genome structure and evolution.</title>
        <authorList>
            <person name="Lang D."/>
            <person name="Ullrich K.K."/>
            <person name="Murat F."/>
            <person name="Fuchs J."/>
            <person name="Jenkins J."/>
            <person name="Haas F.B."/>
            <person name="Piednoel M."/>
            <person name="Gundlach H."/>
            <person name="Van Bel M."/>
            <person name="Meyberg R."/>
            <person name="Vives C."/>
            <person name="Morata J."/>
            <person name="Symeonidi A."/>
            <person name="Hiss M."/>
            <person name="Muchero W."/>
            <person name="Kamisugi Y."/>
            <person name="Saleh O."/>
            <person name="Blanc G."/>
            <person name="Decker E.L."/>
            <person name="van Gessel N."/>
            <person name="Grimwood J."/>
            <person name="Hayes R.D."/>
            <person name="Graham S.W."/>
            <person name="Gunter L.E."/>
            <person name="McDaniel S.F."/>
            <person name="Hoernstein S.N.W."/>
            <person name="Larsson A."/>
            <person name="Li F.W."/>
            <person name="Perroud P.F."/>
            <person name="Phillips J."/>
            <person name="Ranjan P."/>
            <person name="Rokshar D.S."/>
            <person name="Rothfels C.J."/>
            <person name="Schneider L."/>
            <person name="Shu S."/>
            <person name="Stevenson D.W."/>
            <person name="Thummler F."/>
            <person name="Tillich M."/>
            <person name="Villarreal Aguilar J.C."/>
            <person name="Widiez T."/>
            <person name="Wong G.K."/>
            <person name="Wymore A."/>
            <person name="Zhang Y."/>
            <person name="Zimmer A.D."/>
            <person name="Quatrano R.S."/>
            <person name="Mayer K.F.X."/>
            <person name="Goodstein D."/>
            <person name="Casacuberta J.M."/>
            <person name="Vandepoele K."/>
            <person name="Reski R."/>
            <person name="Cuming A.C."/>
            <person name="Tuskan G.A."/>
            <person name="Maumus F."/>
            <person name="Salse J."/>
            <person name="Schmutz J."/>
            <person name="Rensing S.A."/>
        </authorList>
    </citation>
    <scope>NUCLEOTIDE SEQUENCE [LARGE SCALE GENOMIC DNA]</scope>
    <source>
        <strain evidence="8 9">cv. Gransden 2004</strain>
    </source>
</reference>
<feature type="transmembrane region" description="Helical" evidence="6">
    <location>
        <begin position="77"/>
        <end position="97"/>
    </location>
</feature>
<comment type="subcellular location">
    <subcellularLocation>
        <location evidence="1">Membrane</location>
        <topology evidence="1">Multi-pass membrane protein</topology>
    </subcellularLocation>
</comment>
<dbReference type="GO" id="GO:0005886">
    <property type="term" value="C:plasma membrane"/>
    <property type="evidence" value="ECO:0000318"/>
    <property type="project" value="GO_Central"/>
</dbReference>
<dbReference type="InterPro" id="IPR000791">
    <property type="entry name" value="Gpr1/Fun34/SatP-like"/>
</dbReference>
<keyword evidence="4 6" id="KW-1133">Transmembrane helix</keyword>
<dbReference type="InterPro" id="IPR051633">
    <property type="entry name" value="AceTr"/>
</dbReference>
<organism evidence="7">
    <name type="scientific">Physcomitrium patens</name>
    <name type="common">Spreading-leaved earth moss</name>
    <name type="synonym">Physcomitrella patens</name>
    <dbReference type="NCBI Taxonomy" id="3218"/>
    <lineage>
        <taxon>Eukaryota</taxon>
        <taxon>Viridiplantae</taxon>
        <taxon>Streptophyta</taxon>
        <taxon>Embryophyta</taxon>
        <taxon>Bryophyta</taxon>
        <taxon>Bryophytina</taxon>
        <taxon>Bryopsida</taxon>
        <taxon>Funariidae</taxon>
        <taxon>Funariales</taxon>
        <taxon>Funariaceae</taxon>
        <taxon>Physcomitrium</taxon>
    </lineage>
</organism>
<comment type="similarity">
    <text evidence="2">Belongs to the acetate uptake transporter (AceTr) (TC 2.A.96) family.</text>
</comment>
<feature type="transmembrane region" description="Helical" evidence="6">
    <location>
        <begin position="200"/>
        <end position="219"/>
    </location>
</feature>
<evidence type="ECO:0000256" key="5">
    <source>
        <dbReference type="ARBA" id="ARBA00023136"/>
    </source>
</evidence>
<gene>
    <name evidence="8" type="primary">LOC112287593</name>
    <name evidence="7" type="ORF">PHYPA_014214</name>
</gene>
<feature type="transmembrane region" description="Helical" evidence="6">
    <location>
        <begin position="140"/>
        <end position="161"/>
    </location>
</feature>
<evidence type="ECO:0000313" key="9">
    <source>
        <dbReference type="Proteomes" id="UP000006727"/>
    </source>
</evidence>
<sequence>MTRMLQGSLVFFSPYPPWMVHRDFARLQFDCDKKLMAYIMSWNRHALDNAMAENGHYDHDVSHIPPPLHMDRVANPAPLGLFAIALTTFVLSCHNAALFGTSVATPPNVATGLAFFYGGLVLLLAGMWEFKAGNTFGATAFSSYAAFWLSYATILIPGFGFQEAFVGGYEKDALNTVAIFLLAWTLYTFIMWLGTLKANIALSALFAFLTLTLALLTISDFMHAHAGLKKAGGFFGVITSLIAWYMGLAGLLTHENSYFTLPVGNLSKH</sequence>
<dbReference type="PANTHER" id="PTHR31123:SF1">
    <property type="entry name" value="ACCUMULATION OF DYADS PROTEIN 2-RELATED"/>
    <property type="match status" value="1"/>
</dbReference>
<dbReference type="Gramene" id="Pp3c10_21510V3.1">
    <property type="protein sequence ID" value="Pp3c10_21510V3.1"/>
    <property type="gene ID" value="Pp3c10_21510"/>
</dbReference>
<proteinExistence type="inferred from homology"/>
<evidence type="ECO:0000256" key="2">
    <source>
        <dbReference type="ARBA" id="ARBA00005587"/>
    </source>
</evidence>
<evidence type="ECO:0000256" key="3">
    <source>
        <dbReference type="ARBA" id="ARBA00022692"/>
    </source>
</evidence>
<feature type="transmembrane region" description="Helical" evidence="6">
    <location>
        <begin position="173"/>
        <end position="194"/>
    </location>
</feature>
<dbReference type="Pfam" id="PF01184">
    <property type="entry name" value="Gpr1_Fun34_YaaH"/>
    <property type="match status" value="1"/>
</dbReference>
<accession>A0A2K1JZY8</accession>
<feature type="transmembrane region" description="Helical" evidence="6">
    <location>
        <begin position="109"/>
        <end position="128"/>
    </location>
</feature>
<dbReference type="PaxDb" id="3218-PP1S32_336V6.1"/>
<name>A0A2K1JZY8_PHYPA</name>
<dbReference type="GO" id="GO:0015123">
    <property type="term" value="F:acetate transmembrane transporter activity"/>
    <property type="evidence" value="ECO:0000318"/>
    <property type="project" value="GO_Central"/>
</dbReference>
<keyword evidence="5 6" id="KW-0472">Membrane</keyword>
<feature type="transmembrane region" description="Helical" evidence="6">
    <location>
        <begin position="231"/>
        <end position="252"/>
    </location>
</feature>
<reference evidence="8" key="3">
    <citation type="submission" date="2020-12" db="UniProtKB">
        <authorList>
            <consortium name="EnsemblPlants"/>
        </authorList>
    </citation>
    <scope>IDENTIFICATION</scope>
</reference>
<reference evidence="7 9" key="1">
    <citation type="journal article" date="2008" name="Science">
        <title>The Physcomitrella genome reveals evolutionary insights into the conquest of land by plants.</title>
        <authorList>
            <person name="Rensing S."/>
            <person name="Lang D."/>
            <person name="Zimmer A."/>
            <person name="Terry A."/>
            <person name="Salamov A."/>
            <person name="Shapiro H."/>
            <person name="Nishiyama T."/>
            <person name="Perroud P.-F."/>
            <person name="Lindquist E."/>
            <person name="Kamisugi Y."/>
            <person name="Tanahashi T."/>
            <person name="Sakakibara K."/>
            <person name="Fujita T."/>
            <person name="Oishi K."/>
            <person name="Shin-I T."/>
            <person name="Kuroki Y."/>
            <person name="Toyoda A."/>
            <person name="Suzuki Y."/>
            <person name="Hashimoto A."/>
            <person name="Yamaguchi K."/>
            <person name="Sugano A."/>
            <person name="Kohara Y."/>
            <person name="Fujiyama A."/>
            <person name="Anterola A."/>
            <person name="Aoki S."/>
            <person name="Ashton N."/>
            <person name="Barbazuk W.B."/>
            <person name="Barker E."/>
            <person name="Bennetzen J."/>
            <person name="Bezanilla M."/>
            <person name="Blankenship R."/>
            <person name="Cho S.H."/>
            <person name="Dutcher S."/>
            <person name="Estelle M."/>
            <person name="Fawcett J.A."/>
            <person name="Gundlach H."/>
            <person name="Hanada K."/>
            <person name="Heyl A."/>
            <person name="Hicks K.A."/>
            <person name="Hugh J."/>
            <person name="Lohr M."/>
            <person name="Mayer K."/>
            <person name="Melkozernov A."/>
            <person name="Murata T."/>
            <person name="Nelson D."/>
            <person name="Pils B."/>
            <person name="Prigge M."/>
            <person name="Reiss B."/>
            <person name="Renner T."/>
            <person name="Rombauts S."/>
            <person name="Rushton P."/>
            <person name="Sanderfoot A."/>
            <person name="Schween G."/>
            <person name="Shiu S.-H."/>
            <person name="Stueber K."/>
            <person name="Theodoulou F.L."/>
            <person name="Tu H."/>
            <person name="Van de Peer Y."/>
            <person name="Verrier P.J."/>
            <person name="Waters E."/>
            <person name="Wood A."/>
            <person name="Yang L."/>
            <person name="Cove D."/>
            <person name="Cuming A."/>
            <person name="Hasebe M."/>
            <person name="Lucas S."/>
            <person name="Mishler D.B."/>
            <person name="Reski R."/>
            <person name="Grigoriev I."/>
            <person name="Quatrano R.S."/>
            <person name="Boore J.L."/>
        </authorList>
    </citation>
    <scope>NUCLEOTIDE SEQUENCE [LARGE SCALE GENOMIC DNA]</scope>
    <source>
        <strain evidence="8 9">cv. Gransden 2004</strain>
    </source>
</reference>
<evidence type="ECO:0000256" key="4">
    <source>
        <dbReference type="ARBA" id="ARBA00022989"/>
    </source>
</evidence>
<protein>
    <submittedName>
        <fullName evidence="7 8">Uncharacterized protein</fullName>
    </submittedName>
</protein>
<evidence type="ECO:0000256" key="6">
    <source>
        <dbReference type="SAM" id="Phobius"/>
    </source>
</evidence>
<dbReference type="PANTHER" id="PTHR31123">
    <property type="entry name" value="ACCUMULATION OF DYADS PROTEIN 2-RELATED"/>
    <property type="match status" value="1"/>
</dbReference>
<dbReference type="NCBIfam" id="NF038013">
    <property type="entry name" value="AceTr_1"/>
    <property type="match status" value="1"/>
</dbReference>
<evidence type="ECO:0000256" key="1">
    <source>
        <dbReference type="ARBA" id="ARBA00004141"/>
    </source>
</evidence>
<evidence type="ECO:0000313" key="8">
    <source>
        <dbReference type="EnsemblPlants" id="Pp3c10_21510V3.1"/>
    </source>
</evidence>
<dbReference type="AlphaFoldDB" id="A0A2K1JZY8"/>
<keyword evidence="9" id="KW-1185">Reference proteome</keyword>
<dbReference type="EnsemblPlants" id="Pp3c10_21510V3.1">
    <property type="protein sequence ID" value="Pp3c10_21510V3.1"/>
    <property type="gene ID" value="Pp3c10_21510"/>
</dbReference>